<accession>A0ABT0F6Q3</accession>
<dbReference type="EMBL" id="JAKNRW010000040">
    <property type="protein sequence ID" value="MCK1793699.1"/>
    <property type="molecule type" value="Genomic_DNA"/>
</dbReference>
<protein>
    <submittedName>
        <fullName evidence="1">Uncharacterized protein</fullName>
    </submittedName>
</protein>
<evidence type="ECO:0000313" key="2">
    <source>
        <dbReference type="Proteomes" id="UP001299876"/>
    </source>
</evidence>
<keyword evidence="2" id="KW-1185">Reference proteome</keyword>
<gene>
    <name evidence="1" type="ORF">L9059_26690</name>
</gene>
<comment type="caution">
    <text evidence="1">The sequence shown here is derived from an EMBL/GenBank/DDBJ whole genome shotgun (WGS) entry which is preliminary data.</text>
</comment>
<organism evidence="1 2">
    <name type="scientific">Pseudomonas violetae</name>
    <dbReference type="NCBI Taxonomy" id="2915813"/>
    <lineage>
        <taxon>Bacteria</taxon>
        <taxon>Pseudomonadati</taxon>
        <taxon>Pseudomonadota</taxon>
        <taxon>Gammaproteobacteria</taxon>
        <taxon>Pseudomonadales</taxon>
        <taxon>Pseudomonadaceae</taxon>
        <taxon>Pseudomonas</taxon>
    </lineage>
</organism>
<name>A0ABT0F6Q3_9PSED</name>
<dbReference type="Proteomes" id="UP001299876">
    <property type="component" value="Unassembled WGS sequence"/>
</dbReference>
<proteinExistence type="predicted"/>
<reference evidence="1 2" key="1">
    <citation type="submission" date="2022-02" db="EMBL/GenBank/DDBJ databases">
        <title>Comparative genomics of the first Antarctic Pseudomonas spp. capable of biotransforming 2,4,6-Trinitrotoluene.</title>
        <authorList>
            <person name="Cabrera M.A."/>
            <person name="Marquez S.L."/>
            <person name="Perez-Donoso J.M."/>
        </authorList>
    </citation>
    <scope>NUCLEOTIDE SEQUENCE [LARGE SCALE GENOMIC DNA]</scope>
    <source>
        <strain evidence="1 2">TNT19</strain>
    </source>
</reference>
<evidence type="ECO:0000313" key="1">
    <source>
        <dbReference type="EMBL" id="MCK1793699.1"/>
    </source>
</evidence>
<sequence length="56" mass="6070">MQVTLGISLAGSPLLQFPALISRDVIIAMGLMVVFVEQLPALKNKIQQFPAFAETL</sequence>
<dbReference type="RefSeq" id="WP_247293894.1">
    <property type="nucleotide sequence ID" value="NZ_JAKNRW010000040.1"/>
</dbReference>